<name>A0A381ZDK3_9ZZZZ</name>
<sequence>MTGESEAIVVPVGMSPVHSFRVLKSLIGRDFEMIVLAVSDQTRSTGQAILDVVGDAEVETKIIGYAKIAQLVEGEPDIKQWNLLMGPGTRSMAVTLWSEIANATGDYPRIWVDHRRKTKKGKGKPIGGEDIVNLADRKERYKIVPIGDEYACAISGIGIEELRETEGLSWEPLYSKFFYHIKVPSDARGMTSSAARAWEEEVARKVKELRDRLGRHALEISRDPVPSEPKFWLRIGERLDDLGIRGGSK</sequence>
<evidence type="ECO:0000313" key="1">
    <source>
        <dbReference type="EMBL" id="SVA87336.1"/>
    </source>
</evidence>
<accession>A0A381ZDK3</accession>
<proteinExistence type="predicted"/>
<reference evidence="1" key="1">
    <citation type="submission" date="2018-05" db="EMBL/GenBank/DDBJ databases">
        <authorList>
            <person name="Lanie J.A."/>
            <person name="Ng W.-L."/>
            <person name="Kazmierczak K.M."/>
            <person name="Andrzejewski T.M."/>
            <person name="Davidsen T.M."/>
            <person name="Wayne K.J."/>
            <person name="Tettelin H."/>
            <person name="Glass J.I."/>
            <person name="Rusch D."/>
            <person name="Podicherti R."/>
            <person name="Tsui H.-C.T."/>
            <person name="Winkler M.E."/>
        </authorList>
    </citation>
    <scope>NUCLEOTIDE SEQUENCE</scope>
</reference>
<protein>
    <submittedName>
        <fullName evidence="1">Uncharacterized protein</fullName>
    </submittedName>
</protein>
<organism evidence="1">
    <name type="scientific">marine metagenome</name>
    <dbReference type="NCBI Taxonomy" id="408172"/>
    <lineage>
        <taxon>unclassified sequences</taxon>
        <taxon>metagenomes</taxon>
        <taxon>ecological metagenomes</taxon>
    </lineage>
</organism>
<dbReference type="EMBL" id="UINC01020908">
    <property type="protein sequence ID" value="SVA87336.1"/>
    <property type="molecule type" value="Genomic_DNA"/>
</dbReference>
<gene>
    <name evidence="1" type="ORF">METZ01_LOCUS140190</name>
</gene>
<dbReference type="AlphaFoldDB" id="A0A381ZDK3"/>